<evidence type="ECO:0000256" key="1">
    <source>
        <dbReference type="ARBA" id="ARBA00022723"/>
    </source>
</evidence>
<dbReference type="SUPFAM" id="SSF53639">
    <property type="entry name" value="AraD/HMP-PK domain-like"/>
    <property type="match status" value="1"/>
</dbReference>
<accession>A0A2N9L2B3</accession>
<dbReference type="Gene3D" id="3.40.225.10">
    <property type="entry name" value="Class II aldolase/adducin N-terminal domain"/>
    <property type="match status" value="1"/>
</dbReference>
<dbReference type="InterPro" id="IPR001303">
    <property type="entry name" value="Aldolase_II/adducin_N"/>
</dbReference>
<feature type="domain" description="Class II aldolase/adducin N-terminal" evidence="3">
    <location>
        <begin position="108"/>
        <end position="284"/>
    </location>
</feature>
<dbReference type="SMART" id="SM01007">
    <property type="entry name" value="Aldolase_II"/>
    <property type="match status" value="1"/>
</dbReference>
<dbReference type="GO" id="GO:0005829">
    <property type="term" value="C:cytosol"/>
    <property type="evidence" value="ECO:0007669"/>
    <property type="project" value="TreeGrafter"/>
</dbReference>
<dbReference type="PANTHER" id="PTHR22789:SF0">
    <property type="entry name" value="3-OXO-TETRONATE 4-PHOSPHATE DECARBOXYLASE-RELATED"/>
    <property type="match status" value="1"/>
</dbReference>
<protein>
    <submittedName>
        <fullName evidence="4">Class II aldolase/adducin family protein</fullName>
    </submittedName>
</protein>
<evidence type="ECO:0000256" key="2">
    <source>
        <dbReference type="ARBA" id="ARBA00023239"/>
    </source>
</evidence>
<gene>
    <name evidence="4" type="ORF">SBA5_100025</name>
</gene>
<keyword evidence="2" id="KW-0456">Lyase</keyword>
<dbReference type="PANTHER" id="PTHR22789">
    <property type="entry name" value="FUCULOSE PHOSPHATE ALDOLASE"/>
    <property type="match status" value="1"/>
</dbReference>
<dbReference type="Pfam" id="PF00596">
    <property type="entry name" value="Aldolase_II"/>
    <property type="match status" value="1"/>
</dbReference>
<name>A0A2N9L2B3_9BACT</name>
<evidence type="ECO:0000259" key="3">
    <source>
        <dbReference type="SMART" id="SM01007"/>
    </source>
</evidence>
<evidence type="ECO:0000313" key="4">
    <source>
        <dbReference type="EMBL" id="SPE17428.1"/>
    </source>
</evidence>
<organism evidence="4 5">
    <name type="scientific">Candidatus Sulfuritelmatomonas gaucii</name>
    <dbReference type="NCBI Taxonomy" id="2043161"/>
    <lineage>
        <taxon>Bacteria</taxon>
        <taxon>Pseudomonadati</taxon>
        <taxon>Acidobacteriota</taxon>
        <taxon>Terriglobia</taxon>
        <taxon>Terriglobales</taxon>
        <taxon>Acidobacteriaceae</taxon>
        <taxon>Candidatus Sulfuritelmatomonas</taxon>
    </lineage>
</organism>
<dbReference type="GO" id="GO:0019323">
    <property type="term" value="P:pentose catabolic process"/>
    <property type="evidence" value="ECO:0007669"/>
    <property type="project" value="TreeGrafter"/>
</dbReference>
<dbReference type="Proteomes" id="UP000239735">
    <property type="component" value="Unassembled WGS sequence"/>
</dbReference>
<dbReference type="GO" id="GO:0046872">
    <property type="term" value="F:metal ion binding"/>
    <property type="evidence" value="ECO:0007669"/>
    <property type="project" value="UniProtKB-KW"/>
</dbReference>
<evidence type="ECO:0000313" key="5">
    <source>
        <dbReference type="Proteomes" id="UP000239735"/>
    </source>
</evidence>
<dbReference type="InterPro" id="IPR036409">
    <property type="entry name" value="Aldolase_II/adducin_N_sf"/>
</dbReference>
<dbReference type="AlphaFoldDB" id="A0A2N9L2B3"/>
<dbReference type="GO" id="GO:0016832">
    <property type="term" value="F:aldehyde-lyase activity"/>
    <property type="evidence" value="ECO:0007669"/>
    <property type="project" value="TreeGrafter"/>
</dbReference>
<proteinExistence type="predicted"/>
<dbReference type="EMBL" id="OKRB01000002">
    <property type="protein sequence ID" value="SPE17428.1"/>
    <property type="molecule type" value="Genomic_DNA"/>
</dbReference>
<reference evidence="5" key="1">
    <citation type="submission" date="2018-02" db="EMBL/GenBank/DDBJ databases">
        <authorList>
            <person name="Hausmann B."/>
        </authorList>
    </citation>
    <scope>NUCLEOTIDE SEQUENCE [LARGE SCALE GENOMIC DNA]</scope>
    <source>
        <strain evidence="5">Peat soil MAG SbA5</strain>
    </source>
</reference>
<keyword evidence="1" id="KW-0479">Metal-binding</keyword>
<sequence length="377" mass="40726">MIGFRGEEVKHGEKSIDLGSRKLVAMRDVQDALAAGATSIETAANCVVTPSARDFLQQHGIELVMDKAADASAPAASDDYASAPAAVKSQAAVNRRLFTTPEAEEIKKEICSVGRKLWMRQFVDGNGGNISYRIGPNEVLCTPTLVSKYDLTPEDISLTDLEGNQIAGSKPRTSELLLHLEIYKSVPEAKAVVHCHPPHATAYAITGRVPPNMIIPEFEVFVGKVAISPYETPGTKAFAETVLPYVREHNTVLLSNHGIVCWADTVTHAEWYAEVLETYCWTLMLATQLGVPISTISEQHGSDLLAIKKKLGLPDIRFDTSRMKECQLSDLEVPGSIALEPTPCDGNNSNGGNGGADLESLVKAVTDAVMEGLENRE</sequence>
<dbReference type="InterPro" id="IPR050197">
    <property type="entry name" value="Aldolase_class_II_sugar_metab"/>
</dbReference>